<protein>
    <submittedName>
        <fullName evidence="1">Kinesin-like protein</fullName>
    </submittedName>
</protein>
<dbReference type="Proteomes" id="UP000248291">
    <property type="component" value="Unassembled WGS sequence"/>
</dbReference>
<reference evidence="1 2" key="1">
    <citation type="submission" date="2018-04" db="EMBL/GenBank/DDBJ databases">
        <title>Draft genome sequence of Pseudomonas syringae pv. actinidiae biovar 3 strains isolated from kiwifruit in Kagawa prefecture.</title>
        <authorList>
            <person name="Tabuchi M."/>
            <person name="Saito M."/>
            <person name="Fujiwara S."/>
            <person name="Sasa N."/>
            <person name="Akimitsu K."/>
            <person name="Gomi K."/>
            <person name="Konishi-Sugita S."/>
            <person name="Hamano K."/>
            <person name="Kataoka I."/>
        </authorList>
    </citation>
    <scope>NUCLEOTIDE SEQUENCE [LARGE SCALE GENOMIC DNA]</scope>
    <source>
        <strain evidence="1 2">MAFF212211</strain>
    </source>
</reference>
<comment type="caution">
    <text evidence="1">The sequence shown here is derived from an EMBL/GenBank/DDBJ whole genome shotgun (WGS) entry which is preliminary data.</text>
</comment>
<gene>
    <name evidence="1" type="ORF">KPSA3_02343</name>
</gene>
<dbReference type="EMBL" id="BGKA01000081">
    <property type="protein sequence ID" value="GBH16400.1"/>
    <property type="molecule type" value="Genomic_DNA"/>
</dbReference>
<proteinExistence type="predicted"/>
<evidence type="ECO:0000313" key="2">
    <source>
        <dbReference type="Proteomes" id="UP000248291"/>
    </source>
</evidence>
<accession>A0AAN4Q689</accession>
<name>A0AAN4Q689_PSESF</name>
<organism evidence="1 2">
    <name type="scientific">Pseudomonas syringae pv. actinidiae</name>
    <dbReference type="NCBI Taxonomy" id="103796"/>
    <lineage>
        <taxon>Bacteria</taxon>
        <taxon>Pseudomonadati</taxon>
        <taxon>Pseudomonadota</taxon>
        <taxon>Gammaproteobacteria</taxon>
        <taxon>Pseudomonadales</taxon>
        <taxon>Pseudomonadaceae</taxon>
        <taxon>Pseudomonas</taxon>
        <taxon>Pseudomonas syringae</taxon>
    </lineage>
</organism>
<sequence length="224" mass="25654">MGSITGWHLAPQDVLQFVEQLLSAADAERRNQHRAVVFKRPVYDALELVLTNAAIFMKTITVGTFQHQYIGVLGWLWRRQKRGVARAKITGKNNAHRTPFQRVVQIAFDISRTQNMPRALQANPAVQRLAVDQTEPVIERQRDDSFVDQRKVALGLFGIMCKLNLQAVFHHQWQQMSARLAAQYRPFIARRQQLGNTPDVVVVHMSDQKRPDGLGVEPERRDLT</sequence>
<evidence type="ECO:0000313" key="1">
    <source>
        <dbReference type="EMBL" id="GBH16400.1"/>
    </source>
</evidence>
<dbReference type="AlphaFoldDB" id="A0AAN4Q689"/>